<protein>
    <recommendedName>
        <fullName evidence="3">Ester cyclase</fullName>
    </recommendedName>
</protein>
<dbReference type="InterPro" id="IPR032710">
    <property type="entry name" value="NTF2-like_dom_sf"/>
</dbReference>
<gene>
    <name evidence="1" type="ORF">LMG18091_01280</name>
</gene>
<dbReference type="EMBL" id="CATWAF010000002">
    <property type="protein sequence ID" value="CAJ0690456.1"/>
    <property type="molecule type" value="Genomic_DNA"/>
</dbReference>
<name>A0AAD2ELE0_9RALS</name>
<evidence type="ECO:0008006" key="3">
    <source>
        <dbReference type="Google" id="ProtNLM"/>
    </source>
</evidence>
<dbReference type="PANTHER" id="PTHR38436:SF1">
    <property type="entry name" value="ESTER CYCLASE"/>
    <property type="match status" value="1"/>
</dbReference>
<dbReference type="RefSeq" id="WP_316869021.1">
    <property type="nucleotide sequence ID" value="NZ_CATWAF010000002.1"/>
</dbReference>
<accession>A0AAD2ELE0</accession>
<dbReference type="Proteomes" id="UP001189915">
    <property type="component" value="Unassembled WGS sequence"/>
</dbReference>
<proteinExistence type="predicted"/>
<dbReference type="InterPro" id="IPR009959">
    <property type="entry name" value="Cyclase_SnoaL-like"/>
</dbReference>
<dbReference type="AlphaFoldDB" id="A0AAD2ELE0"/>
<reference evidence="1 2" key="1">
    <citation type="submission" date="2023-07" db="EMBL/GenBank/DDBJ databases">
        <authorList>
            <person name="Peeters C."/>
        </authorList>
    </citation>
    <scope>NUCLEOTIDE SEQUENCE [LARGE SCALE GENOMIC DNA]</scope>
    <source>
        <strain evidence="1 2">LMG 18091</strain>
    </source>
</reference>
<dbReference type="GO" id="GO:0030638">
    <property type="term" value="P:polyketide metabolic process"/>
    <property type="evidence" value="ECO:0007669"/>
    <property type="project" value="InterPro"/>
</dbReference>
<dbReference type="Pfam" id="PF07366">
    <property type="entry name" value="SnoaL"/>
    <property type="match status" value="1"/>
</dbReference>
<evidence type="ECO:0000313" key="1">
    <source>
        <dbReference type="EMBL" id="CAJ0690456.1"/>
    </source>
</evidence>
<dbReference type="SUPFAM" id="SSF54427">
    <property type="entry name" value="NTF2-like"/>
    <property type="match status" value="1"/>
</dbReference>
<sequence>MTCNPYGTSLFTDFYNVNDPVRATQLVEERLAADFVDHAAAFGASPDKAGFAATVGLINTAFKQYYTVERLIEQGQTVVAIWTAEVSHVGTFMGVEPTGRTFQLQGITAYELRDGLIVRHWEKFDVVTILTTLGIIPSLGG</sequence>
<organism evidence="1 2">
    <name type="scientific">Ralstonia wenshanensis</name>
    <dbReference type="NCBI Taxonomy" id="2842456"/>
    <lineage>
        <taxon>Bacteria</taxon>
        <taxon>Pseudomonadati</taxon>
        <taxon>Pseudomonadota</taxon>
        <taxon>Betaproteobacteria</taxon>
        <taxon>Burkholderiales</taxon>
        <taxon>Burkholderiaceae</taxon>
        <taxon>Ralstonia</taxon>
    </lineage>
</organism>
<evidence type="ECO:0000313" key="2">
    <source>
        <dbReference type="Proteomes" id="UP001189915"/>
    </source>
</evidence>
<dbReference type="PANTHER" id="PTHR38436">
    <property type="entry name" value="POLYKETIDE CYCLASE SNOAL-LIKE DOMAIN"/>
    <property type="match status" value="1"/>
</dbReference>
<keyword evidence="2" id="KW-1185">Reference proteome</keyword>
<dbReference type="Gene3D" id="3.10.450.50">
    <property type="match status" value="1"/>
</dbReference>
<comment type="caution">
    <text evidence="1">The sequence shown here is derived from an EMBL/GenBank/DDBJ whole genome shotgun (WGS) entry which is preliminary data.</text>
</comment>